<dbReference type="PANTHER" id="PTHR43852:SF2">
    <property type="entry name" value="PROTEIN ADENYLYLTRANSFERASE MNTA"/>
    <property type="match status" value="1"/>
</dbReference>
<evidence type="ECO:0000313" key="2">
    <source>
        <dbReference type="EMBL" id="MFC7371671.1"/>
    </source>
</evidence>
<dbReference type="EMBL" id="JBHTCP010000013">
    <property type="protein sequence ID" value="MFC7371671.1"/>
    <property type="molecule type" value="Genomic_DNA"/>
</dbReference>
<dbReference type="SUPFAM" id="SSF81301">
    <property type="entry name" value="Nucleotidyltransferase"/>
    <property type="match status" value="1"/>
</dbReference>
<proteinExistence type="predicted"/>
<feature type="domain" description="Polymerase beta nucleotidyltransferase" evidence="1">
    <location>
        <begin position="9"/>
        <end position="98"/>
    </location>
</feature>
<evidence type="ECO:0000259" key="1">
    <source>
        <dbReference type="Pfam" id="PF18765"/>
    </source>
</evidence>
<evidence type="ECO:0000313" key="3">
    <source>
        <dbReference type="Proteomes" id="UP001596549"/>
    </source>
</evidence>
<dbReference type="InterPro" id="IPR041633">
    <property type="entry name" value="Polbeta"/>
</dbReference>
<accession>A0ABW2NSN2</accession>
<organism evidence="2 3">
    <name type="scientific">Fictibacillus iocasae</name>
    <dbReference type="NCBI Taxonomy" id="2715437"/>
    <lineage>
        <taxon>Bacteria</taxon>
        <taxon>Bacillati</taxon>
        <taxon>Bacillota</taxon>
        <taxon>Bacilli</taxon>
        <taxon>Bacillales</taxon>
        <taxon>Fictibacillaceae</taxon>
        <taxon>Fictibacillus</taxon>
    </lineage>
</organism>
<reference evidence="3" key="1">
    <citation type="journal article" date="2019" name="Int. J. Syst. Evol. Microbiol.">
        <title>The Global Catalogue of Microorganisms (GCM) 10K type strain sequencing project: providing services to taxonomists for standard genome sequencing and annotation.</title>
        <authorList>
            <consortium name="The Broad Institute Genomics Platform"/>
            <consortium name="The Broad Institute Genome Sequencing Center for Infectious Disease"/>
            <person name="Wu L."/>
            <person name="Ma J."/>
        </authorList>
    </citation>
    <scope>NUCLEOTIDE SEQUENCE [LARGE SCALE GENOMIC DNA]</scope>
    <source>
        <strain evidence="3">NBRC 106396</strain>
    </source>
</reference>
<sequence length="135" mass="15561">MTEEVRLRIKEFLVAKLNPSFIIVFGSVINGTNRPDSDIDIAFYHKDKTMDSYEIFMLAQQLADILKKDVDLVDLRSASTVFQARIYSTGEVIYCVDETLRMQLQMTAYSMYARLNEDRAIVLDKIKESGSVYEQ</sequence>
<name>A0ABW2NSN2_9BACL</name>
<dbReference type="Gene3D" id="3.30.460.10">
    <property type="entry name" value="Beta Polymerase, domain 2"/>
    <property type="match status" value="1"/>
</dbReference>
<dbReference type="PANTHER" id="PTHR43852">
    <property type="entry name" value="NUCLEOTIDYLTRANSFERASE"/>
    <property type="match status" value="1"/>
</dbReference>
<dbReference type="InterPro" id="IPR043519">
    <property type="entry name" value="NT_sf"/>
</dbReference>
<dbReference type="Pfam" id="PF18765">
    <property type="entry name" value="Polbeta"/>
    <property type="match status" value="1"/>
</dbReference>
<gene>
    <name evidence="2" type="ORF">ACFQPF_08280</name>
</gene>
<dbReference type="Proteomes" id="UP001596549">
    <property type="component" value="Unassembled WGS sequence"/>
</dbReference>
<protein>
    <submittedName>
        <fullName evidence="2">Nucleotidyltransferase domain-containing protein</fullName>
    </submittedName>
</protein>
<keyword evidence="3" id="KW-1185">Reference proteome</keyword>
<dbReference type="RefSeq" id="WP_379748453.1">
    <property type="nucleotide sequence ID" value="NZ_JBHTCP010000013.1"/>
</dbReference>
<dbReference type="NCBIfam" id="NF047752">
    <property type="entry name" value="MntA_antitoxin"/>
    <property type="match status" value="1"/>
</dbReference>
<comment type="caution">
    <text evidence="2">The sequence shown here is derived from an EMBL/GenBank/DDBJ whole genome shotgun (WGS) entry which is preliminary data.</text>
</comment>
<dbReference type="CDD" id="cd05403">
    <property type="entry name" value="NT_KNTase_like"/>
    <property type="match status" value="1"/>
</dbReference>
<dbReference type="InterPro" id="IPR052930">
    <property type="entry name" value="TA_antitoxin_MntA"/>
</dbReference>